<protein>
    <submittedName>
        <fullName evidence="2">Uncharacterized protein</fullName>
    </submittedName>
</protein>
<evidence type="ECO:0000313" key="2">
    <source>
        <dbReference type="EMBL" id="TCJ16000.1"/>
    </source>
</evidence>
<name>A0A4R1BFQ2_9ACTN</name>
<dbReference type="InterPro" id="IPR023090">
    <property type="entry name" value="UPF0702_alpha/beta_dom_sf"/>
</dbReference>
<dbReference type="Gene3D" id="3.30.240.20">
    <property type="entry name" value="bsu07140 like domains"/>
    <property type="match status" value="1"/>
</dbReference>
<gene>
    <name evidence="2" type="ORF">E0L93_10980</name>
</gene>
<proteinExistence type="predicted"/>
<reference evidence="2 3" key="1">
    <citation type="submission" date="2019-03" db="EMBL/GenBank/DDBJ databases">
        <title>Whole genome sequence of a novel Rubrobacter taiwanensis strain, isolated from Yellowstone National Park.</title>
        <authorList>
            <person name="Freed S."/>
            <person name="Ramaley R.F."/>
            <person name="Kyndt J.A."/>
        </authorList>
    </citation>
    <scope>NUCLEOTIDE SEQUENCE [LARGE SCALE GENOMIC DNA]</scope>
    <source>
        <strain evidence="2 3">Yellowstone</strain>
    </source>
</reference>
<evidence type="ECO:0000256" key="1">
    <source>
        <dbReference type="SAM" id="MobiDB-lite"/>
    </source>
</evidence>
<dbReference type="OrthoDB" id="9778331at2"/>
<dbReference type="Proteomes" id="UP000295244">
    <property type="component" value="Unassembled WGS sequence"/>
</dbReference>
<feature type="compositionally biased region" description="Basic residues" evidence="1">
    <location>
        <begin position="7"/>
        <end position="25"/>
    </location>
</feature>
<evidence type="ECO:0000313" key="3">
    <source>
        <dbReference type="Proteomes" id="UP000295244"/>
    </source>
</evidence>
<organism evidence="2 3">
    <name type="scientific">Rubrobacter taiwanensis</name>
    <dbReference type="NCBI Taxonomy" id="185139"/>
    <lineage>
        <taxon>Bacteria</taxon>
        <taxon>Bacillati</taxon>
        <taxon>Actinomycetota</taxon>
        <taxon>Rubrobacteria</taxon>
        <taxon>Rubrobacterales</taxon>
        <taxon>Rubrobacteraceae</taxon>
        <taxon>Rubrobacter</taxon>
    </lineage>
</organism>
<feature type="region of interest" description="Disordered" evidence="1">
    <location>
        <begin position="1"/>
        <end position="33"/>
    </location>
</feature>
<comment type="caution">
    <text evidence="2">The sequence shown here is derived from an EMBL/GenBank/DDBJ whole genome shotgun (WGS) entry which is preliminary data.</text>
</comment>
<keyword evidence="3" id="KW-1185">Reference proteome</keyword>
<sequence>MVCSLRGGRHPAARAPRSIRRRPPARPHPDLRRPADILEQARMTQGIERVEQIKYAVLERSGGASIIPWPSEAARRRPYGTI</sequence>
<accession>A0A4R1BFQ2</accession>
<dbReference type="EMBL" id="SKBU01000019">
    <property type="protein sequence ID" value="TCJ16000.1"/>
    <property type="molecule type" value="Genomic_DNA"/>
</dbReference>
<dbReference type="AlphaFoldDB" id="A0A4R1BFQ2"/>